<keyword evidence="1" id="KW-1133">Transmembrane helix</keyword>
<dbReference type="RefSeq" id="WP_092908563.1">
    <property type="nucleotide sequence ID" value="NZ_FOUZ01000009.1"/>
</dbReference>
<evidence type="ECO:0000256" key="1">
    <source>
        <dbReference type="SAM" id="Phobius"/>
    </source>
</evidence>
<dbReference type="Proteomes" id="UP000199149">
    <property type="component" value="Unassembled WGS sequence"/>
</dbReference>
<gene>
    <name evidence="2" type="ORF">SAMN05421738_109148</name>
</gene>
<reference evidence="3" key="1">
    <citation type="submission" date="2016-10" db="EMBL/GenBank/DDBJ databases">
        <authorList>
            <person name="Varghese N."/>
            <person name="Submissions S."/>
        </authorList>
    </citation>
    <scope>NUCLEOTIDE SEQUENCE [LARGE SCALE GENOMIC DNA]</scope>
    <source>
        <strain evidence="3">XJ109</strain>
    </source>
</reference>
<name>A0A1I4XTI2_9FLAO</name>
<dbReference type="EMBL" id="FOUZ01000009">
    <property type="protein sequence ID" value="SFN28600.1"/>
    <property type="molecule type" value="Genomic_DNA"/>
</dbReference>
<dbReference type="STRING" id="684065.SAMN05421738_109148"/>
<keyword evidence="3" id="KW-1185">Reference proteome</keyword>
<keyword evidence="1" id="KW-0472">Membrane</keyword>
<protein>
    <submittedName>
        <fullName evidence="2">Uncharacterized protein</fullName>
    </submittedName>
</protein>
<proteinExistence type="predicted"/>
<sequence length="261" mass="30495">MQITINTNPKGAIVRNQNFDILGRTPITILKEEYVGQFIIINYGIESKKISITDDLDQINLNFEQEVPVIKTPELPKEDEIKEDEVFVENVSIPEEKPKKSFKKMRPFLIGFVLLLIGLGGNYLLDKLASKPNLVNIEQQISSKQFLELTNEEKIKHYLFFEDRRDHHYLKTLLNLSNLHFWDVDNIAESLLDKAYRNDSNRISNSKNEVLSIIKENELYKVDVKYTYTNSSNEQKEKYPKIYFGFAENGLINYIDNKPRN</sequence>
<accession>A0A1I4XTI2</accession>
<feature type="transmembrane region" description="Helical" evidence="1">
    <location>
        <begin position="107"/>
        <end position="125"/>
    </location>
</feature>
<organism evidence="2 3">
    <name type="scientific">Algoriella xinjiangensis</name>
    <dbReference type="NCBI Taxonomy" id="684065"/>
    <lineage>
        <taxon>Bacteria</taxon>
        <taxon>Pseudomonadati</taxon>
        <taxon>Bacteroidota</taxon>
        <taxon>Flavobacteriia</taxon>
        <taxon>Flavobacteriales</taxon>
        <taxon>Weeksellaceae</taxon>
        <taxon>Algoriella</taxon>
    </lineage>
</organism>
<evidence type="ECO:0000313" key="2">
    <source>
        <dbReference type="EMBL" id="SFN28600.1"/>
    </source>
</evidence>
<dbReference type="AlphaFoldDB" id="A0A1I4XTI2"/>
<evidence type="ECO:0000313" key="3">
    <source>
        <dbReference type="Proteomes" id="UP000199149"/>
    </source>
</evidence>
<keyword evidence="1" id="KW-0812">Transmembrane</keyword>